<sequence length="89" mass="9987">MAKYLFFLLIGSALGFVTKQIDIKGANKWILNFSVIILLFFMGIGIGKDPDLKIKILNFGFIAFIISSLAVFFSITFVYAIVKLFGKQK</sequence>
<feature type="transmembrane region" description="Helical" evidence="1">
    <location>
        <begin position="29"/>
        <end position="47"/>
    </location>
</feature>
<evidence type="ECO:0000313" key="3">
    <source>
        <dbReference type="Proteomes" id="UP000242881"/>
    </source>
</evidence>
<evidence type="ECO:0000313" key="2">
    <source>
        <dbReference type="EMBL" id="PMP72696.1"/>
    </source>
</evidence>
<evidence type="ECO:0000256" key="1">
    <source>
        <dbReference type="SAM" id="Phobius"/>
    </source>
</evidence>
<evidence type="ECO:0008006" key="4">
    <source>
        <dbReference type="Google" id="ProtNLM"/>
    </source>
</evidence>
<keyword evidence="1" id="KW-0812">Transmembrane</keyword>
<feature type="transmembrane region" description="Helical" evidence="1">
    <location>
        <begin position="59"/>
        <end position="82"/>
    </location>
</feature>
<protein>
    <recommendedName>
        <fullName evidence="4">DUF340 domain-containing protein</fullName>
    </recommendedName>
</protein>
<reference evidence="2 3" key="1">
    <citation type="submission" date="2018-01" db="EMBL/GenBank/DDBJ databases">
        <title>Metagenomic assembled genomes from two thermal pools in the Uzon Caldera, Kamchatka, Russia.</title>
        <authorList>
            <person name="Wilkins L."/>
            <person name="Ettinger C."/>
        </authorList>
    </citation>
    <scope>NUCLEOTIDE SEQUENCE [LARGE SCALE GENOMIC DNA]</scope>
    <source>
        <strain evidence="2">ZAV-05</strain>
    </source>
</reference>
<proteinExistence type="predicted"/>
<gene>
    <name evidence="2" type="ORF">C0187_01115</name>
</gene>
<keyword evidence="1" id="KW-0472">Membrane</keyword>
<dbReference type="EMBL" id="PNIN01000019">
    <property type="protein sequence ID" value="PMP72696.1"/>
    <property type="molecule type" value="Genomic_DNA"/>
</dbReference>
<dbReference type="Proteomes" id="UP000242881">
    <property type="component" value="Unassembled WGS sequence"/>
</dbReference>
<comment type="caution">
    <text evidence="2">The sequence shown here is derived from an EMBL/GenBank/DDBJ whole genome shotgun (WGS) entry which is preliminary data.</text>
</comment>
<dbReference type="AlphaFoldDB" id="A0A2J6WQN2"/>
<dbReference type="RefSeq" id="WP_424605165.1">
    <property type="nucleotide sequence ID" value="NZ_JBNAVA010000002.1"/>
</dbReference>
<keyword evidence="1" id="KW-1133">Transmembrane helix</keyword>
<organism evidence="2 3">
    <name type="scientific">Calditerrivibrio nitroreducens</name>
    <dbReference type="NCBI Taxonomy" id="477976"/>
    <lineage>
        <taxon>Bacteria</taxon>
        <taxon>Pseudomonadati</taxon>
        <taxon>Deferribacterota</taxon>
        <taxon>Deferribacteres</taxon>
        <taxon>Deferribacterales</taxon>
        <taxon>Calditerrivibrionaceae</taxon>
    </lineage>
</organism>
<accession>A0A2J6WQN2</accession>
<name>A0A2J6WQN2_9BACT</name>